<dbReference type="Proteomes" id="UP001595685">
    <property type="component" value="Unassembled WGS sequence"/>
</dbReference>
<dbReference type="RefSeq" id="WP_376983940.1">
    <property type="nucleotide sequence ID" value="NZ_JBHRWW010000018.1"/>
</dbReference>
<keyword evidence="1" id="KW-0472">Membrane</keyword>
<feature type="transmembrane region" description="Helical" evidence="1">
    <location>
        <begin position="15"/>
        <end position="34"/>
    </location>
</feature>
<proteinExistence type="predicted"/>
<evidence type="ECO:0000313" key="2">
    <source>
        <dbReference type="EMBL" id="MFC3690216.1"/>
    </source>
</evidence>
<evidence type="ECO:0000313" key="3">
    <source>
        <dbReference type="Proteomes" id="UP001595685"/>
    </source>
</evidence>
<keyword evidence="3" id="KW-1185">Reference proteome</keyword>
<protein>
    <recommendedName>
        <fullName evidence="4">DUF4340 domain-containing protein</fullName>
    </recommendedName>
</protein>
<reference evidence="3" key="1">
    <citation type="journal article" date="2019" name="Int. J. Syst. Evol. Microbiol.">
        <title>The Global Catalogue of Microorganisms (GCM) 10K type strain sequencing project: providing services to taxonomists for standard genome sequencing and annotation.</title>
        <authorList>
            <consortium name="The Broad Institute Genomics Platform"/>
            <consortium name="The Broad Institute Genome Sequencing Center for Infectious Disease"/>
            <person name="Wu L."/>
            <person name="Ma J."/>
        </authorList>
    </citation>
    <scope>NUCLEOTIDE SEQUENCE [LARGE SCALE GENOMIC DNA]</scope>
    <source>
        <strain evidence="3">NCAIM B.02333</strain>
    </source>
</reference>
<keyword evidence="1" id="KW-1133">Transmembrane helix</keyword>
<name>A0ABV7WMJ3_9MICO</name>
<comment type="caution">
    <text evidence="2">The sequence shown here is derived from an EMBL/GenBank/DDBJ whole genome shotgun (WGS) entry which is preliminary data.</text>
</comment>
<organism evidence="2 3">
    <name type="scientific">Aquipuribacter hungaricus</name>
    <dbReference type="NCBI Taxonomy" id="545624"/>
    <lineage>
        <taxon>Bacteria</taxon>
        <taxon>Bacillati</taxon>
        <taxon>Actinomycetota</taxon>
        <taxon>Actinomycetes</taxon>
        <taxon>Micrococcales</taxon>
        <taxon>Intrasporangiaceae</taxon>
        <taxon>Aquipuribacter</taxon>
    </lineage>
</organism>
<evidence type="ECO:0000256" key="1">
    <source>
        <dbReference type="SAM" id="Phobius"/>
    </source>
</evidence>
<sequence>MGVGVGVGAGRGRRWLAVGLPVALLLGVLVTASLRPAVQGCPGGPSVVLLPAPDEVPDLVGLEAAAARAAAGRAGVAWAAREERWVVDRAARGTVLRQAGGGCGDPLELDLSTGGPLVDPADLAPAARNALGPDPGLVRLVRLDDGVAIQGDRVVTGECAAVYRLVEEEELDDALEVSCYAAPAAALVTAVRDGSGFLGPPGDDVRVLQSSSGARGEGEAVGWTADRALDGWRLTVLVGSGRGVDDLRCGPASAYEVCSVETTGDGTQVATAQVLGERPPGTSYISLEAVTHRSPWRVRVVLAPDVEGSAVPARPTRPPAGLPDLVRLAEEARAAVEPVAPPP</sequence>
<gene>
    <name evidence="2" type="ORF">ACFOLH_17860</name>
</gene>
<dbReference type="EMBL" id="JBHRWW010000018">
    <property type="protein sequence ID" value="MFC3690216.1"/>
    <property type="molecule type" value="Genomic_DNA"/>
</dbReference>
<keyword evidence="1" id="KW-0812">Transmembrane</keyword>
<evidence type="ECO:0008006" key="4">
    <source>
        <dbReference type="Google" id="ProtNLM"/>
    </source>
</evidence>
<accession>A0ABV7WMJ3</accession>